<evidence type="ECO:0000313" key="1">
    <source>
        <dbReference type="EMBL" id="OEV13789.1"/>
    </source>
</evidence>
<comment type="caution">
    <text evidence="1">The sequence shown here is derived from an EMBL/GenBank/DDBJ whole genome shotgun (WGS) entry which is preliminary data.</text>
</comment>
<gene>
    <name evidence="1" type="ORF">AN218_01775</name>
</gene>
<sequence length="139" mass="15703">MTARELTQDNSTQDDAFVVHWDDPRTDIADTVFDAADEGHALTVTSRRGKTVVLAPYPAKVYVVTGDHFVFAVRSDEAEAQAWVEKNASGLPRGTTEHQWCPEHAGKDVRQVHRFKDPNTGRWNKSRYYITTQVLDSDN</sequence>
<proteinExistence type="predicted"/>
<reference evidence="1 2" key="1">
    <citation type="journal article" date="2016" name="Front. Microbiol.">
        <title>Comparative Genomics Analysis of Streptomyces Species Reveals Their Adaptation to the Marine Environment and Their Diversity at the Genomic Level.</title>
        <authorList>
            <person name="Tian X."/>
            <person name="Zhang Z."/>
            <person name="Yang T."/>
            <person name="Chen M."/>
            <person name="Li J."/>
            <person name="Chen F."/>
            <person name="Yang J."/>
            <person name="Li W."/>
            <person name="Zhang B."/>
            <person name="Zhang Z."/>
            <person name="Wu J."/>
            <person name="Zhang C."/>
            <person name="Long L."/>
            <person name="Xiao J."/>
        </authorList>
    </citation>
    <scope>NUCLEOTIDE SEQUENCE [LARGE SCALE GENOMIC DNA]</scope>
    <source>
        <strain evidence="1 2">SCSIO 10429</strain>
    </source>
</reference>
<keyword evidence="2" id="KW-1185">Reference proteome</keyword>
<name>A0A1E7LC42_9ACTN</name>
<accession>A0A1E7LC42</accession>
<dbReference type="Proteomes" id="UP000176005">
    <property type="component" value="Unassembled WGS sequence"/>
</dbReference>
<dbReference type="AlphaFoldDB" id="A0A1E7LC42"/>
<organism evidence="1 2">
    <name type="scientific">Streptomyces nanshensis</name>
    <dbReference type="NCBI Taxonomy" id="518642"/>
    <lineage>
        <taxon>Bacteria</taxon>
        <taxon>Bacillati</taxon>
        <taxon>Actinomycetota</taxon>
        <taxon>Actinomycetes</taxon>
        <taxon>Kitasatosporales</taxon>
        <taxon>Streptomycetaceae</taxon>
        <taxon>Streptomyces</taxon>
    </lineage>
</organism>
<protein>
    <submittedName>
        <fullName evidence="1">Uncharacterized protein</fullName>
    </submittedName>
</protein>
<dbReference type="RefSeq" id="WP_070014656.1">
    <property type="nucleotide sequence ID" value="NZ_LJGW01000039.1"/>
</dbReference>
<evidence type="ECO:0000313" key="2">
    <source>
        <dbReference type="Proteomes" id="UP000176005"/>
    </source>
</evidence>
<dbReference type="EMBL" id="LJGW01000039">
    <property type="protein sequence ID" value="OEV13789.1"/>
    <property type="molecule type" value="Genomic_DNA"/>
</dbReference>